<evidence type="ECO:0000313" key="1">
    <source>
        <dbReference type="EMBL" id="MDM0046295.1"/>
    </source>
</evidence>
<name>A0ABT7NEP1_9BURK</name>
<dbReference type="RefSeq" id="WP_286661377.1">
    <property type="nucleotide sequence ID" value="NZ_JASZYV010000003.1"/>
</dbReference>
<evidence type="ECO:0000313" key="2">
    <source>
        <dbReference type="Proteomes" id="UP001174908"/>
    </source>
</evidence>
<accession>A0ABT7NEP1</accession>
<keyword evidence="2" id="KW-1185">Reference proteome</keyword>
<protein>
    <submittedName>
        <fullName evidence="1">Uncharacterized protein</fullName>
    </submittedName>
</protein>
<organism evidence="1 2">
    <name type="scientific">Variovorax dokdonensis</name>
    <dbReference type="NCBI Taxonomy" id="344883"/>
    <lineage>
        <taxon>Bacteria</taxon>
        <taxon>Pseudomonadati</taxon>
        <taxon>Pseudomonadota</taxon>
        <taxon>Betaproteobacteria</taxon>
        <taxon>Burkholderiales</taxon>
        <taxon>Comamonadaceae</taxon>
        <taxon>Variovorax</taxon>
    </lineage>
</organism>
<sequence>MLDTLQKSKILTKAGYTVPAHPGDGAAQEAWTRQIENLYVTYVAARAARSLREAEEARQMERLRALASMRAYA</sequence>
<comment type="caution">
    <text evidence="1">The sequence shown here is derived from an EMBL/GenBank/DDBJ whole genome shotgun (WGS) entry which is preliminary data.</text>
</comment>
<reference evidence="1" key="1">
    <citation type="submission" date="2023-06" db="EMBL/GenBank/DDBJ databases">
        <authorList>
            <person name="Jiang Y."/>
            <person name="Liu Q."/>
        </authorList>
    </citation>
    <scope>NUCLEOTIDE SEQUENCE</scope>
    <source>
        <strain evidence="1">CGMCC 1.12089</strain>
    </source>
</reference>
<dbReference type="Proteomes" id="UP001174908">
    <property type="component" value="Unassembled WGS sequence"/>
</dbReference>
<dbReference type="EMBL" id="JASZYV010000003">
    <property type="protein sequence ID" value="MDM0046295.1"/>
    <property type="molecule type" value="Genomic_DNA"/>
</dbReference>
<gene>
    <name evidence="1" type="ORF">QTH91_17515</name>
</gene>
<proteinExistence type="predicted"/>